<reference evidence="2" key="2">
    <citation type="submission" date="2025-09" db="UniProtKB">
        <authorList>
            <consortium name="Ensembl"/>
        </authorList>
    </citation>
    <scope>IDENTIFICATION</scope>
</reference>
<dbReference type="Ensembl" id="ENSSBOT00000032845.1">
    <property type="protein sequence ID" value="ENSSBOP00000016041.1"/>
    <property type="gene ID" value="ENSSBOG00000024721.1"/>
</dbReference>
<dbReference type="AlphaFoldDB" id="A0A2K6T8S8"/>
<reference evidence="2" key="1">
    <citation type="submission" date="2025-08" db="UniProtKB">
        <authorList>
            <consortium name="Ensembl"/>
        </authorList>
    </citation>
    <scope>IDENTIFICATION</scope>
</reference>
<dbReference type="Pfam" id="PF00160">
    <property type="entry name" value="Pro_isomerase"/>
    <property type="match status" value="1"/>
</dbReference>
<protein>
    <recommendedName>
        <fullName evidence="1">PPIase cyclophilin-type domain-containing protein</fullName>
    </recommendedName>
</protein>
<dbReference type="SUPFAM" id="SSF50891">
    <property type="entry name" value="Cyclophilin-like"/>
    <property type="match status" value="1"/>
</dbReference>
<dbReference type="OMA" id="MEDFWKI"/>
<accession>A0A2K6T8S8</accession>
<name>A0A2K6T8S8_SAIBB</name>
<dbReference type="Proteomes" id="UP000233220">
    <property type="component" value="Unplaced"/>
</dbReference>
<dbReference type="InterPro" id="IPR002130">
    <property type="entry name" value="Cyclophilin-type_PPIase_dom"/>
</dbReference>
<keyword evidence="3" id="KW-1185">Reference proteome</keyword>
<evidence type="ECO:0000259" key="1">
    <source>
        <dbReference type="Pfam" id="PF00160"/>
    </source>
</evidence>
<feature type="domain" description="PPIase cyclophilin-type" evidence="1">
    <location>
        <begin position="6"/>
        <end position="51"/>
    </location>
</feature>
<evidence type="ECO:0000313" key="2">
    <source>
        <dbReference type="Ensembl" id="ENSSBOP00000016041.1"/>
    </source>
</evidence>
<proteinExistence type="predicted"/>
<dbReference type="InterPro" id="IPR029000">
    <property type="entry name" value="Cyclophilin-like_dom_sf"/>
</dbReference>
<evidence type="ECO:0000313" key="3">
    <source>
        <dbReference type="Proteomes" id="UP000233220"/>
    </source>
</evidence>
<organism evidence="2 3">
    <name type="scientific">Saimiri boliviensis boliviensis</name>
    <name type="common">Bolivian squirrel monkey</name>
    <dbReference type="NCBI Taxonomy" id="39432"/>
    <lineage>
        <taxon>Eukaryota</taxon>
        <taxon>Metazoa</taxon>
        <taxon>Chordata</taxon>
        <taxon>Craniata</taxon>
        <taxon>Vertebrata</taxon>
        <taxon>Euteleostomi</taxon>
        <taxon>Mammalia</taxon>
        <taxon>Eutheria</taxon>
        <taxon>Euarchontoglires</taxon>
        <taxon>Primates</taxon>
        <taxon>Haplorrhini</taxon>
        <taxon>Platyrrhini</taxon>
        <taxon>Cebidae</taxon>
        <taxon>Saimiriinae</taxon>
        <taxon>Saimiri</taxon>
    </lineage>
</organism>
<dbReference type="GeneTree" id="ENSGT00900000143358"/>
<sequence length="87" mass="10069">MGIKVQFVFELVSDVCPQTCKNFSCLCTDLSRILWFKVVTSLKEMVEKGDLSMEDFWKIRVLLLNTTNNFSCQWPTEGRLQMVHSSS</sequence>
<dbReference type="GO" id="GO:0003755">
    <property type="term" value="F:peptidyl-prolyl cis-trans isomerase activity"/>
    <property type="evidence" value="ECO:0007669"/>
    <property type="project" value="InterPro"/>
</dbReference>